<dbReference type="AlphaFoldDB" id="A0AA95NGU9"/>
<feature type="transmembrane region" description="Helical" evidence="1">
    <location>
        <begin position="24"/>
        <end position="42"/>
    </location>
</feature>
<evidence type="ECO:0000313" key="2">
    <source>
        <dbReference type="EMBL" id="WIT13288.1"/>
    </source>
</evidence>
<gene>
    <name evidence="2" type="ORF">PFX98_06670</name>
</gene>
<feature type="transmembrane region" description="Helical" evidence="1">
    <location>
        <begin position="191"/>
        <end position="216"/>
    </location>
</feature>
<feature type="transmembrane region" description="Helical" evidence="1">
    <location>
        <begin position="102"/>
        <end position="127"/>
    </location>
</feature>
<keyword evidence="1" id="KW-0472">Membrane</keyword>
<keyword evidence="1" id="KW-0812">Transmembrane</keyword>
<protein>
    <submittedName>
        <fullName evidence="2">Uncharacterized protein</fullName>
    </submittedName>
</protein>
<evidence type="ECO:0000313" key="3">
    <source>
        <dbReference type="Proteomes" id="UP001177769"/>
    </source>
</evidence>
<feature type="transmembrane region" description="Helical" evidence="1">
    <location>
        <begin position="264"/>
        <end position="285"/>
    </location>
</feature>
<keyword evidence="1" id="KW-1133">Transmembrane helix</keyword>
<name>A0AA95NGU9_9BURK</name>
<reference evidence="2" key="1">
    <citation type="submission" date="2023-01" db="EMBL/GenBank/DDBJ databases">
        <title>Whole genome sequence of Paucibacter sp. S2-9 isolated from pond sediment.</title>
        <authorList>
            <person name="Jung J.Y."/>
        </authorList>
    </citation>
    <scope>NUCLEOTIDE SEQUENCE</scope>
    <source>
        <strain evidence="2">S2-9</strain>
    </source>
</reference>
<feature type="transmembrane region" description="Helical" evidence="1">
    <location>
        <begin position="134"/>
        <end position="159"/>
    </location>
</feature>
<proteinExistence type="predicted"/>
<dbReference type="Proteomes" id="UP001177769">
    <property type="component" value="Chromosome"/>
</dbReference>
<dbReference type="KEGG" id="pais:PFX98_06670"/>
<dbReference type="EMBL" id="CP116346">
    <property type="protein sequence ID" value="WIT13288.1"/>
    <property type="molecule type" value="Genomic_DNA"/>
</dbReference>
<evidence type="ECO:0000256" key="1">
    <source>
        <dbReference type="SAM" id="Phobius"/>
    </source>
</evidence>
<organism evidence="2 3">
    <name type="scientific">Paucibacter sediminis</name>
    <dbReference type="NCBI Taxonomy" id="3019553"/>
    <lineage>
        <taxon>Bacteria</taxon>
        <taxon>Pseudomonadati</taxon>
        <taxon>Pseudomonadota</taxon>
        <taxon>Betaproteobacteria</taxon>
        <taxon>Burkholderiales</taxon>
        <taxon>Sphaerotilaceae</taxon>
        <taxon>Roseateles</taxon>
    </lineage>
</organism>
<sequence>MQKLSLHALNRVFASVEAVRNGPALYALLSSFCFAGLLLAMAEAALARSDGAWGLVWGVSAVLVAFYGVNLTGLLLMDQALGRPIRDVQDAMPAALGAAARVLVNLLLLLLGAALVLGLLLAALWLVRLPGVGLYWFTLLVPAGVLLLGVAGLAVTVLVGPLTGPSIWADQGVENTLRMHGRLLRHRLLEAAVLMAGVLALTALVSAVVSFVVMAGGRSMALISPWAAGVQVPPQQFMAGLFGYGLRALGSAGAPVTVTPAGQAAMVGGGAVFALALVLPALIYLRGCCAVYLALNETPWDEQGV</sequence>
<accession>A0AA95NGU9</accession>
<dbReference type="RefSeq" id="WP_285234398.1">
    <property type="nucleotide sequence ID" value="NZ_CP116346.1"/>
</dbReference>
<feature type="transmembrane region" description="Helical" evidence="1">
    <location>
        <begin position="54"/>
        <end position="77"/>
    </location>
</feature>
<keyword evidence="3" id="KW-1185">Reference proteome</keyword>